<dbReference type="AlphaFoldDB" id="R0JTH5"/>
<accession>R0JTH5</accession>
<name>R0JTH5_ANAPL</name>
<organism evidence="2 3">
    <name type="scientific">Anas platyrhynchos</name>
    <name type="common">Mallard</name>
    <name type="synonym">Anas boschas</name>
    <dbReference type="NCBI Taxonomy" id="8839"/>
    <lineage>
        <taxon>Eukaryota</taxon>
        <taxon>Metazoa</taxon>
        <taxon>Chordata</taxon>
        <taxon>Craniata</taxon>
        <taxon>Vertebrata</taxon>
        <taxon>Euteleostomi</taxon>
        <taxon>Archelosauria</taxon>
        <taxon>Archosauria</taxon>
        <taxon>Dinosauria</taxon>
        <taxon>Saurischia</taxon>
        <taxon>Theropoda</taxon>
        <taxon>Coelurosauria</taxon>
        <taxon>Aves</taxon>
        <taxon>Neognathae</taxon>
        <taxon>Galloanserae</taxon>
        <taxon>Anseriformes</taxon>
        <taxon>Anatidae</taxon>
        <taxon>Anatinae</taxon>
        <taxon>Anas</taxon>
    </lineage>
</organism>
<proteinExistence type="predicted"/>
<keyword evidence="3" id="KW-1185">Reference proteome</keyword>
<dbReference type="EMBL" id="KB743197">
    <property type="protein sequence ID" value="EOB00472.1"/>
    <property type="molecule type" value="Genomic_DNA"/>
</dbReference>
<dbReference type="Proteomes" id="UP000296049">
    <property type="component" value="Unassembled WGS sequence"/>
</dbReference>
<evidence type="ECO:0000313" key="3">
    <source>
        <dbReference type="Proteomes" id="UP000296049"/>
    </source>
</evidence>
<feature type="region of interest" description="Disordered" evidence="1">
    <location>
        <begin position="1"/>
        <end position="60"/>
    </location>
</feature>
<evidence type="ECO:0000313" key="2">
    <source>
        <dbReference type="EMBL" id="EOB00472.1"/>
    </source>
</evidence>
<feature type="compositionally biased region" description="Basic and acidic residues" evidence="1">
    <location>
        <begin position="12"/>
        <end position="27"/>
    </location>
</feature>
<protein>
    <submittedName>
        <fullName evidence="2">Uncharacterized protein</fullName>
    </submittedName>
</protein>
<gene>
    <name evidence="2" type="ORF">Anapl_00779</name>
</gene>
<reference evidence="3" key="1">
    <citation type="journal article" date="2013" name="Nat. Genet.">
        <title>The duck genome and transcriptome provide insight into an avian influenza virus reservoir species.</title>
        <authorList>
            <person name="Huang Y."/>
            <person name="Li Y."/>
            <person name="Burt D.W."/>
            <person name="Chen H."/>
            <person name="Zhang Y."/>
            <person name="Qian W."/>
            <person name="Kim H."/>
            <person name="Gan S."/>
            <person name="Zhao Y."/>
            <person name="Li J."/>
            <person name="Yi K."/>
            <person name="Feng H."/>
            <person name="Zhu P."/>
            <person name="Li B."/>
            <person name="Liu Q."/>
            <person name="Fairley S."/>
            <person name="Magor K.E."/>
            <person name="Du Z."/>
            <person name="Hu X."/>
            <person name="Goodman L."/>
            <person name="Tafer H."/>
            <person name="Vignal A."/>
            <person name="Lee T."/>
            <person name="Kim K.W."/>
            <person name="Sheng Z."/>
            <person name="An Y."/>
            <person name="Searle S."/>
            <person name="Herrero J."/>
            <person name="Groenen M.A."/>
            <person name="Crooijmans R.P."/>
            <person name="Faraut T."/>
            <person name="Cai Q."/>
            <person name="Webster R.G."/>
            <person name="Aldridge J.R."/>
            <person name="Warren W.C."/>
            <person name="Bartschat S."/>
            <person name="Kehr S."/>
            <person name="Marz M."/>
            <person name="Stadler P.F."/>
            <person name="Smith J."/>
            <person name="Kraus R.H."/>
            <person name="Zhao Y."/>
            <person name="Ren L."/>
            <person name="Fei J."/>
            <person name="Morisson M."/>
            <person name="Kaiser P."/>
            <person name="Griffin D.K."/>
            <person name="Rao M."/>
            <person name="Pitel F."/>
            <person name="Wang J."/>
            <person name="Li N."/>
        </authorList>
    </citation>
    <scope>NUCLEOTIDE SEQUENCE [LARGE SCALE GENOMIC DNA]</scope>
</reference>
<evidence type="ECO:0000256" key="1">
    <source>
        <dbReference type="SAM" id="MobiDB-lite"/>
    </source>
</evidence>
<sequence length="143" mass="16008">MRQNDGISSCKMVKEQKWATESRHKELLPNNSVPPINPAGAQKPGCMHPGADRPRPRTQGLCDCSQVMATSHPAPRFSEEKTGRGERVQKPLAVQELKIRAIFPLSLELSPELIKAVINFSRSLHVVFVSDFQCFSCAHRINY</sequence>